<dbReference type="InterPro" id="IPR054015">
    <property type="entry name" value="ExsA-like_N"/>
</dbReference>
<dbReference type="RefSeq" id="WP_247812509.1">
    <property type="nucleotide sequence ID" value="NZ_CP095855.1"/>
</dbReference>
<name>A0ABY4I6C6_CHIFI</name>
<proteinExistence type="predicted"/>
<evidence type="ECO:0000313" key="5">
    <source>
        <dbReference type="EMBL" id="UPK70276.1"/>
    </source>
</evidence>
<dbReference type="PANTHER" id="PTHR46796">
    <property type="entry name" value="HTH-TYPE TRANSCRIPTIONAL ACTIVATOR RHAS-RELATED"/>
    <property type="match status" value="1"/>
</dbReference>
<dbReference type="EMBL" id="CP095855">
    <property type="protein sequence ID" value="UPK70276.1"/>
    <property type="molecule type" value="Genomic_DNA"/>
</dbReference>
<protein>
    <submittedName>
        <fullName evidence="5">AraC family transcriptional regulator</fullName>
    </submittedName>
</protein>
<gene>
    <name evidence="5" type="ORF">MYF79_03090</name>
</gene>
<dbReference type="Gene3D" id="1.10.10.60">
    <property type="entry name" value="Homeodomain-like"/>
    <property type="match status" value="1"/>
</dbReference>
<feature type="domain" description="HTH araC/xylS-type" evidence="4">
    <location>
        <begin position="173"/>
        <end position="269"/>
    </location>
</feature>
<dbReference type="SMART" id="SM00342">
    <property type="entry name" value="HTH_ARAC"/>
    <property type="match status" value="1"/>
</dbReference>
<evidence type="ECO:0000259" key="4">
    <source>
        <dbReference type="PROSITE" id="PS01124"/>
    </source>
</evidence>
<dbReference type="Proteomes" id="UP000830198">
    <property type="component" value="Chromosome"/>
</dbReference>
<dbReference type="InterPro" id="IPR009057">
    <property type="entry name" value="Homeodomain-like_sf"/>
</dbReference>
<dbReference type="InterPro" id="IPR018060">
    <property type="entry name" value="HTH_AraC"/>
</dbReference>
<accession>A0ABY4I6C6</accession>
<dbReference type="Pfam" id="PF22200">
    <property type="entry name" value="ExsA_N"/>
    <property type="match status" value="1"/>
</dbReference>
<evidence type="ECO:0000256" key="1">
    <source>
        <dbReference type="ARBA" id="ARBA00023015"/>
    </source>
</evidence>
<evidence type="ECO:0000313" key="6">
    <source>
        <dbReference type="Proteomes" id="UP000830198"/>
    </source>
</evidence>
<dbReference type="SUPFAM" id="SSF46689">
    <property type="entry name" value="Homeodomain-like"/>
    <property type="match status" value="2"/>
</dbReference>
<dbReference type="PROSITE" id="PS01124">
    <property type="entry name" value="HTH_ARAC_FAMILY_2"/>
    <property type="match status" value="1"/>
</dbReference>
<sequence>MGSLTTSDNKLPGVLYSHVDARKVVDEQFIVEHGLCIVISGVFKVADAGENKSFHAGDMIFFRKNFLAKFIKQPLEDQDFKSITVILDRNTLMEFSRQHGYQYEHPYTSGHAVLKLAPNILLENFFNTLGYYFDTSLPERLVDLKKQEALMLLLQEHPELKNVLFDFELPGKIDLEAFMQQNFMYNVNMEKLAFLTGRSLATFKRDFRKVFGTSPNRWLQQRRLEEAHYLIKEENRRPSDVYHEVGFESLSHFSYSFKQFYGVNPSSLQ</sequence>
<evidence type="ECO:0000256" key="3">
    <source>
        <dbReference type="ARBA" id="ARBA00023163"/>
    </source>
</evidence>
<keyword evidence="2" id="KW-0238">DNA-binding</keyword>
<evidence type="ECO:0000256" key="2">
    <source>
        <dbReference type="ARBA" id="ARBA00023125"/>
    </source>
</evidence>
<keyword evidence="1" id="KW-0805">Transcription regulation</keyword>
<keyword evidence="3" id="KW-0804">Transcription</keyword>
<reference evidence="5 6" key="1">
    <citation type="submission" date="2022-04" db="EMBL/GenBank/DDBJ databases">
        <title>The arsenic-methylating capacity of Chitinophaga filiformis YT5 during chitin decomposition.</title>
        <authorList>
            <person name="Chen G."/>
            <person name="Liang Y."/>
        </authorList>
    </citation>
    <scope>NUCLEOTIDE SEQUENCE [LARGE SCALE GENOMIC DNA]</scope>
    <source>
        <strain evidence="5 6">YT5</strain>
    </source>
</reference>
<dbReference type="InterPro" id="IPR050204">
    <property type="entry name" value="AraC_XylS_family_regulators"/>
</dbReference>
<organism evidence="5 6">
    <name type="scientific">Chitinophaga filiformis</name>
    <name type="common">Myxococcus filiformis</name>
    <name type="synonym">Flexibacter filiformis</name>
    <dbReference type="NCBI Taxonomy" id="104663"/>
    <lineage>
        <taxon>Bacteria</taxon>
        <taxon>Pseudomonadati</taxon>
        <taxon>Bacteroidota</taxon>
        <taxon>Chitinophagia</taxon>
        <taxon>Chitinophagales</taxon>
        <taxon>Chitinophagaceae</taxon>
        <taxon>Chitinophaga</taxon>
    </lineage>
</organism>
<keyword evidence="6" id="KW-1185">Reference proteome</keyword>
<dbReference type="Pfam" id="PF12833">
    <property type="entry name" value="HTH_18"/>
    <property type="match status" value="1"/>
</dbReference>